<dbReference type="PANTHER" id="PTHR22726">
    <property type="entry name" value="METALLOENDOPEPTIDASE OMA1"/>
    <property type="match status" value="1"/>
</dbReference>
<feature type="chain" id="PRO_5044918694" description="Putative beta-barrel assembly-enhancing protease" evidence="8">
    <location>
        <begin position="33"/>
        <end position="490"/>
    </location>
</feature>
<reference evidence="10 11" key="1">
    <citation type="submission" date="2024-06" db="EMBL/GenBank/DDBJ databases">
        <authorList>
            <person name="Li F."/>
        </authorList>
    </citation>
    <scope>NUCLEOTIDE SEQUENCE [LARGE SCALE GENOMIC DNA]</scope>
    <source>
        <strain evidence="10 11">GXAS 311</strain>
    </source>
</reference>
<keyword evidence="2 8" id="KW-0479">Metal-binding</keyword>
<evidence type="ECO:0000256" key="6">
    <source>
        <dbReference type="ARBA" id="ARBA00022833"/>
    </source>
</evidence>
<dbReference type="RefSeq" id="WP_353896027.1">
    <property type="nucleotide sequence ID" value="NZ_JBEVCJ010000010.1"/>
</dbReference>
<feature type="binding site" evidence="8">
    <location>
        <position position="206"/>
    </location>
    <ligand>
        <name>Zn(2+)</name>
        <dbReference type="ChEBI" id="CHEBI:29105"/>
        <note>catalytic</note>
    </ligand>
</feature>
<evidence type="ECO:0000256" key="1">
    <source>
        <dbReference type="ARBA" id="ARBA00022670"/>
    </source>
</evidence>
<keyword evidence="4 8" id="KW-0574">Periplasm</keyword>
<name>A0ABV2BU19_9GAMM</name>
<proteinExistence type="inferred from homology"/>
<dbReference type="InterPro" id="IPR001915">
    <property type="entry name" value="Peptidase_M48"/>
</dbReference>
<dbReference type="GO" id="GO:0008237">
    <property type="term" value="F:metallopeptidase activity"/>
    <property type="evidence" value="ECO:0007669"/>
    <property type="project" value="UniProtKB-KW"/>
</dbReference>
<keyword evidence="11" id="KW-1185">Reference proteome</keyword>
<dbReference type="SUPFAM" id="SSF48452">
    <property type="entry name" value="TPR-like"/>
    <property type="match status" value="1"/>
</dbReference>
<evidence type="ECO:0000256" key="2">
    <source>
        <dbReference type="ARBA" id="ARBA00022723"/>
    </source>
</evidence>
<gene>
    <name evidence="10" type="ORF">ABVT43_09915</name>
</gene>
<comment type="similarity">
    <text evidence="8">Belongs to the peptidase M48 family. BepA subfamily.</text>
</comment>
<comment type="function">
    <text evidence="8">Functions as both a chaperone and a metalloprotease. Maintains the integrity of the outer membrane by promoting either the assembly or the elimination of outer membrane proteins, depending on their folding state.</text>
</comment>
<keyword evidence="1 8" id="KW-0645">Protease</keyword>
<keyword evidence="3 8" id="KW-0732">Signal</keyword>
<keyword evidence="7 8" id="KW-0482">Metalloprotease</keyword>
<sequence length="490" mass="54754" precursor="true">MNKLICIITGGLLKASLIATLLSPTSISPVYAAELPDIGSSSAQVFSIVEEQAVGDDYMRQFRAIAPMINDAEINDYIQHLGFKIIENNRAAQDRQFSFFVIQDNAINAFAMPGGYIGIHTGLITRTETESELASVLSHEVAHVTQRHLARRLERQKELSIPSLAAFAAAILIAASSKNSETGMGALMGAQGLAQQALINHTRSNEAEADRIGISTLFDAGFDPKGAISFFEKMQENTGYYANAYEFLRTHPLSRSRITDARLRAREYPNRNITDPQKYHLIKEKVRALTATVNPVSIQRANENYKNGEFSTKAQQYGYAIFLIRAKRYDDAEKILNGLRFSDVKEPAYAIAIAQLDIERKTPDRSIKVINSLLTKTPGNLALVETLAELYLVNEDFAKARELLLQNIHMTNYAPYLLKLLAEAQEGSGHKSEVYETEGNYLLAMGDLGGARIQFEQALNIHTDDPYARARINAQINRIREYIRQRNLRH</sequence>
<evidence type="ECO:0000313" key="11">
    <source>
        <dbReference type="Proteomes" id="UP001548189"/>
    </source>
</evidence>
<evidence type="ECO:0000256" key="5">
    <source>
        <dbReference type="ARBA" id="ARBA00022801"/>
    </source>
</evidence>
<comment type="subcellular location">
    <subcellularLocation>
        <location evidence="8">Periplasm</location>
    </subcellularLocation>
</comment>
<evidence type="ECO:0000256" key="7">
    <source>
        <dbReference type="ARBA" id="ARBA00023049"/>
    </source>
</evidence>
<feature type="signal peptide" evidence="8">
    <location>
        <begin position="1"/>
        <end position="32"/>
    </location>
</feature>
<dbReference type="EMBL" id="JBEVCJ010000010">
    <property type="protein sequence ID" value="MET1255441.1"/>
    <property type="molecule type" value="Genomic_DNA"/>
</dbReference>
<comment type="caution">
    <text evidence="10">The sequence shown here is derived from an EMBL/GenBank/DDBJ whole genome shotgun (WGS) entry which is preliminary data.</text>
</comment>
<evidence type="ECO:0000256" key="4">
    <source>
        <dbReference type="ARBA" id="ARBA00022764"/>
    </source>
</evidence>
<keyword evidence="6 8" id="KW-0862">Zinc</keyword>
<dbReference type="InterPro" id="IPR011990">
    <property type="entry name" value="TPR-like_helical_dom_sf"/>
</dbReference>
<protein>
    <recommendedName>
        <fullName evidence="8">Putative beta-barrel assembly-enhancing protease</fullName>
        <ecNumber evidence="8">3.4.-.-</ecNumber>
    </recommendedName>
</protein>
<dbReference type="Gene3D" id="1.25.40.10">
    <property type="entry name" value="Tetratricopeptide repeat domain"/>
    <property type="match status" value="1"/>
</dbReference>
<evidence type="ECO:0000259" key="9">
    <source>
        <dbReference type="Pfam" id="PF01435"/>
    </source>
</evidence>
<dbReference type="Gene3D" id="3.30.2010.10">
    <property type="entry name" value="Metalloproteases ('zincins'), catalytic domain"/>
    <property type="match status" value="1"/>
</dbReference>
<dbReference type="HAMAP" id="MF_00997">
    <property type="entry name" value="Protease_BepA"/>
    <property type="match status" value="1"/>
</dbReference>
<organism evidence="10 11">
    <name type="scientific">Aliikangiella maris</name>
    <dbReference type="NCBI Taxonomy" id="3162458"/>
    <lineage>
        <taxon>Bacteria</taxon>
        <taxon>Pseudomonadati</taxon>
        <taxon>Pseudomonadota</taxon>
        <taxon>Gammaproteobacteria</taxon>
        <taxon>Oceanospirillales</taxon>
        <taxon>Pleioneaceae</taxon>
        <taxon>Aliikangiella</taxon>
    </lineage>
</organism>
<feature type="domain" description="Peptidase M48" evidence="9">
    <location>
        <begin position="76"/>
        <end position="262"/>
    </location>
</feature>
<dbReference type="Proteomes" id="UP001548189">
    <property type="component" value="Unassembled WGS sequence"/>
</dbReference>
<feature type="binding site" evidence="8">
    <location>
        <position position="139"/>
    </location>
    <ligand>
        <name>Zn(2+)</name>
        <dbReference type="ChEBI" id="CHEBI:29105"/>
        <note>catalytic</note>
    </ligand>
</feature>
<dbReference type="InterPro" id="IPR051156">
    <property type="entry name" value="Mito/Outer_Membr_Metalloprot"/>
</dbReference>
<dbReference type="InterPro" id="IPR030873">
    <property type="entry name" value="Protease_BepA"/>
</dbReference>
<dbReference type="Pfam" id="PF01435">
    <property type="entry name" value="Peptidase_M48"/>
    <property type="match status" value="1"/>
</dbReference>
<feature type="active site" description="Proton donor" evidence="8">
    <location>
        <position position="210"/>
    </location>
</feature>
<evidence type="ECO:0000256" key="8">
    <source>
        <dbReference type="HAMAP-Rule" id="MF_00997"/>
    </source>
</evidence>
<feature type="active site" evidence="8">
    <location>
        <position position="140"/>
    </location>
</feature>
<evidence type="ECO:0000256" key="3">
    <source>
        <dbReference type="ARBA" id="ARBA00022729"/>
    </source>
</evidence>
<keyword evidence="5 8" id="KW-0378">Hydrolase</keyword>
<accession>A0ABV2BU19</accession>
<evidence type="ECO:0000313" key="10">
    <source>
        <dbReference type="EMBL" id="MET1255441.1"/>
    </source>
</evidence>
<comment type="cofactor">
    <cofactor evidence="8">
        <name>Zn(2+)</name>
        <dbReference type="ChEBI" id="CHEBI:29105"/>
    </cofactor>
    <text evidence="8">Binds 1 zinc ion per subunit.</text>
</comment>
<dbReference type="EC" id="3.4.-.-" evidence="8"/>
<dbReference type="PANTHER" id="PTHR22726:SF1">
    <property type="entry name" value="METALLOENDOPEPTIDASE OMA1, MITOCHONDRIAL"/>
    <property type="match status" value="1"/>
</dbReference>
<feature type="binding site" evidence="8">
    <location>
        <position position="143"/>
    </location>
    <ligand>
        <name>Zn(2+)</name>
        <dbReference type="ChEBI" id="CHEBI:29105"/>
        <note>catalytic</note>
    </ligand>
</feature>